<reference evidence="10" key="1">
    <citation type="submission" date="2016-10" db="EMBL/GenBank/DDBJ databases">
        <authorList>
            <person name="de Groot N.N."/>
        </authorList>
    </citation>
    <scope>NUCLEOTIDE SEQUENCE</scope>
</reference>
<evidence type="ECO:0000256" key="2">
    <source>
        <dbReference type="ARBA" id="ARBA00014213"/>
    </source>
</evidence>
<keyword evidence="4" id="KW-1003">Cell membrane</keyword>
<feature type="transmembrane region" description="Helical" evidence="9">
    <location>
        <begin position="78"/>
        <end position="98"/>
    </location>
</feature>
<evidence type="ECO:0000256" key="7">
    <source>
        <dbReference type="ARBA" id="ARBA00022989"/>
    </source>
</evidence>
<dbReference type="GO" id="GO:0043190">
    <property type="term" value="C:ATP-binding cassette (ABC) transporter complex"/>
    <property type="evidence" value="ECO:0007669"/>
    <property type="project" value="InterPro"/>
</dbReference>
<evidence type="ECO:0000256" key="8">
    <source>
        <dbReference type="ARBA" id="ARBA00023136"/>
    </source>
</evidence>
<dbReference type="InterPro" id="IPR030922">
    <property type="entry name" value="LptF"/>
</dbReference>
<keyword evidence="6 9" id="KW-0812">Transmembrane</keyword>
<evidence type="ECO:0000256" key="9">
    <source>
        <dbReference type="SAM" id="Phobius"/>
    </source>
</evidence>
<evidence type="ECO:0000256" key="1">
    <source>
        <dbReference type="ARBA" id="ARBA00004429"/>
    </source>
</evidence>
<evidence type="ECO:0000313" key="10">
    <source>
        <dbReference type="EMBL" id="SFV86983.1"/>
    </source>
</evidence>
<gene>
    <name evidence="10" type="ORF">MNB_SUP05-SYMBIONT-4-14</name>
</gene>
<feature type="transmembrane region" description="Helical" evidence="9">
    <location>
        <begin position="29"/>
        <end position="50"/>
    </location>
</feature>
<dbReference type="InterPro" id="IPR005495">
    <property type="entry name" value="LptG/LptF_permease"/>
</dbReference>
<evidence type="ECO:0000256" key="4">
    <source>
        <dbReference type="ARBA" id="ARBA00022475"/>
    </source>
</evidence>
<sequence>MKIFGKTSALKQVYYLINTIIAKYLMRNVWVMLGAIFLIISLIIFGNQVASMLKESLKHGIPTADLLPLISFNMIRDVPLILSLSLFLAIILTVSKLYKGSEAIVMNSLGVGDKHFMVFIQPVVLPIFIFILLLTTLVVPWTKQQRSLIMNRSDNTSGLVFIKQKEFQKFKGGDIVFYASKVKDGTEGTQIMEEVFIYALVDGEPIITLAKEAQKYTDLDTNSVYLRLKDGARYHGFPGDVNKRILNFELYDLQIVDGEQQQKVTTFTKTESQGTIDLLYSDNAKDAAEFQWRLSQPLSAFILAFLGVLLGKASPRGGKNLGVLFGIAIFILYNNTLMIAKSTLERGEVTAWVGLWWVHLSMFILILILYAYRHEKLHTAWRFLLRKV</sequence>
<evidence type="ECO:0000256" key="5">
    <source>
        <dbReference type="ARBA" id="ARBA00022519"/>
    </source>
</evidence>
<dbReference type="PANTHER" id="PTHR33529">
    <property type="entry name" value="SLR0882 PROTEIN-RELATED"/>
    <property type="match status" value="1"/>
</dbReference>
<accession>A0A1W1DZ49</accession>
<protein>
    <recommendedName>
        <fullName evidence="2">Lipopolysaccharide export system permease protein LptF</fullName>
    </recommendedName>
</protein>
<dbReference type="GO" id="GO:0015920">
    <property type="term" value="P:lipopolysaccharide transport"/>
    <property type="evidence" value="ECO:0007669"/>
    <property type="project" value="TreeGrafter"/>
</dbReference>
<keyword evidence="3" id="KW-0813">Transport</keyword>
<name>A0A1W1DZ49_9ZZZZ</name>
<feature type="transmembrane region" description="Helical" evidence="9">
    <location>
        <begin position="352"/>
        <end position="372"/>
    </location>
</feature>
<proteinExistence type="predicted"/>
<evidence type="ECO:0000256" key="6">
    <source>
        <dbReference type="ARBA" id="ARBA00022692"/>
    </source>
</evidence>
<dbReference type="NCBIfam" id="TIGR04407">
    <property type="entry name" value="LptF_YjgP"/>
    <property type="match status" value="1"/>
</dbReference>
<dbReference type="Pfam" id="PF03739">
    <property type="entry name" value="LptF_LptG"/>
    <property type="match status" value="1"/>
</dbReference>
<feature type="transmembrane region" description="Helical" evidence="9">
    <location>
        <begin position="321"/>
        <end position="340"/>
    </location>
</feature>
<dbReference type="AlphaFoldDB" id="A0A1W1DZ49"/>
<dbReference type="GO" id="GO:0055085">
    <property type="term" value="P:transmembrane transport"/>
    <property type="evidence" value="ECO:0007669"/>
    <property type="project" value="InterPro"/>
</dbReference>
<keyword evidence="7 9" id="KW-1133">Transmembrane helix</keyword>
<feature type="transmembrane region" description="Helical" evidence="9">
    <location>
        <begin position="118"/>
        <end position="142"/>
    </location>
</feature>
<organism evidence="10">
    <name type="scientific">hydrothermal vent metagenome</name>
    <dbReference type="NCBI Taxonomy" id="652676"/>
    <lineage>
        <taxon>unclassified sequences</taxon>
        <taxon>metagenomes</taxon>
        <taxon>ecological metagenomes</taxon>
    </lineage>
</organism>
<dbReference type="PANTHER" id="PTHR33529:SF7">
    <property type="entry name" value="LIPOPOLYSACCHARIDE EXPORT SYSTEM PERMEASE PROTEIN LPTF"/>
    <property type="match status" value="1"/>
</dbReference>
<evidence type="ECO:0000256" key="3">
    <source>
        <dbReference type="ARBA" id="ARBA00022448"/>
    </source>
</evidence>
<keyword evidence="5" id="KW-0997">Cell inner membrane</keyword>
<keyword evidence="8 9" id="KW-0472">Membrane</keyword>
<dbReference type="EMBL" id="FPHY01000131">
    <property type="protein sequence ID" value="SFV86983.1"/>
    <property type="molecule type" value="Genomic_DNA"/>
</dbReference>
<comment type="subcellular location">
    <subcellularLocation>
        <location evidence="1">Cell inner membrane</location>
        <topology evidence="1">Multi-pass membrane protein</topology>
    </subcellularLocation>
</comment>